<dbReference type="InterPro" id="IPR003439">
    <property type="entry name" value="ABC_transporter-like_ATP-bd"/>
</dbReference>
<reference evidence="6 7" key="1">
    <citation type="submission" date="2018-10" db="EMBL/GenBank/DDBJ databases">
        <title>Notoacmeibacter sp. M2BS9Y-3-1, whole genome shotgun sequence.</title>
        <authorList>
            <person name="Tuo L."/>
        </authorList>
    </citation>
    <scope>NUCLEOTIDE SEQUENCE [LARGE SCALE GENOMIC DNA]</scope>
    <source>
        <strain evidence="6 7">M2BS9Y-3-1</strain>
    </source>
</reference>
<dbReference type="AlphaFoldDB" id="A0A3L7JFM1"/>
<dbReference type="PROSITE" id="PS50893">
    <property type="entry name" value="ABC_TRANSPORTER_2"/>
    <property type="match status" value="1"/>
</dbReference>
<evidence type="ECO:0000256" key="1">
    <source>
        <dbReference type="ARBA" id="ARBA00005417"/>
    </source>
</evidence>
<dbReference type="PANTHER" id="PTHR43553:SF24">
    <property type="entry name" value="ENERGY-COUPLING FACTOR TRANSPORTER ATP-BINDING PROTEIN ECFA1"/>
    <property type="match status" value="1"/>
</dbReference>
<sequence length="223" mass="24645">MTFSGTTLERNRKTALYPLDLELTERRVGLIGANGSGKSTLARLAGGLIRPSGGTVQVAGYDTAKDAKEVRRITGFVFQNPDSQIVYPVVEEDLAFGLKERGFPKAEHAERISRVMERLRISHLRGRLAHELSGGERQLVALAGVLVTEPDLLILDEPTTLLDLRHSRQISEHVAALPQTVIFVTHQLELLTEFERVIVLDQGRIIADSDPDDAIARYKKAMA</sequence>
<organism evidence="6 7">
    <name type="scientific">Notoacmeibacter ruber</name>
    <dbReference type="NCBI Taxonomy" id="2670375"/>
    <lineage>
        <taxon>Bacteria</taxon>
        <taxon>Pseudomonadati</taxon>
        <taxon>Pseudomonadota</taxon>
        <taxon>Alphaproteobacteria</taxon>
        <taxon>Hyphomicrobiales</taxon>
        <taxon>Notoacmeibacteraceae</taxon>
        <taxon>Notoacmeibacter</taxon>
    </lineage>
</organism>
<proteinExistence type="inferred from homology"/>
<dbReference type="SMART" id="SM00382">
    <property type="entry name" value="AAA"/>
    <property type="match status" value="1"/>
</dbReference>
<dbReference type="EMBL" id="RCWN01000001">
    <property type="protein sequence ID" value="RLQ89486.1"/>
    <property type="molecule type" value="Genomic_DNA"/>
</dbReference>
<dbReference type="InterPro" id="IPR003593">
    <property type="entry name" value="AAA+_ATPase"/>
</dbReference>
<dbReference type="PANTHER" id="PTHR43553">
    <property type="entry name" value="HEAVY METAL TRANSPORTER"/>
    <property type="match status" value="1"/>
</dbReference>
<dbReference type="Proteomes" id="UP000281094">
    <property type="component" value="Unassembled WGS sequence"/>
</dbReference>
<dbReference type="InterPro" id="IPR027417">
    <property type="entry name" value="P-loop_NTPase"/>
</dbReference>
<dbReference type="SUPFAM" id="SSF52540">
    <property type="entry name" value="P-loop containing nucleoside triphosphate hydrolases"/>
    <property type="match status" value="1"/>
</dbReference>
<keyword evidence="7" id="KW-1185">Reference proteome</keyword>
<feature type="domain" description="ABC transporter" evidence="5">
    <location>
        <begin position="1"/>
        <end position="223"/>
    </location>
</feature>
<keyword evidence="2" id="KW-0813">Transport</keyword>
<dbReference type="GO" id="GO:0005524">
    <property type="term" value="F:ATP binding"/>
    <property type="evidence" value="ECO:0007669"/>
    <property type="project" value="UniProtKB-KW"/>
</dbReference>
<dbReference type="GO" id="GO:0043190">
    <property type="term" value="C:ATP-binding cassette (ABC) transporter complex"/>
    <property type="evidence" value="ECO:0007669"/>
    <property type="project" value="TreeGrafter"/>
</dbReference>
<protein>
    <submittedName>
        <fullName evidence="6">ABC transporter ATP-binding protein</fullName>
    </submittedName>
</protein>
<dbReference type="GO" id="GO:0042626">
    <property type="term" value="F:ATPase-coupled transmembrane transporter activity"/>
    <property type="evidence" value="ECO:0007669"/>
    <property type="project" value="TreeGrafter"/>
</dbReference>
<dbReference type="InterPro" id="IPR015856">
    <property type="entry name" value="ABC_transpr_CbiO/EcfA_su"/>
</dbReference>
<dbReference type="InterPro" id="IPR017871">
    <property type="entry name" value="ABC_transporter-like_CS"/>
</dbReference>
<evidence type="ECO:0000256" key="2">
    <source>
        <dbReference type="ARBA" id="ARBA00022448"/>
    </source>
</evidence>
<name>A0A3L7JFM1_9HYPH</name>
<accession>A0A3L7JFM1</accession>
<evidence type="ECO:0000313" key="6">
    <source>
        <dbReference type="EMBL" id="RLQ89486.1"/>
    </source>
</evidence>
<dbReference type="Pfam" id="PF00005">
    <property type="entry name" value="ABC_tran"/>
    <property type="match status" value="1"/>
</dbReference>
<evidence type="ECO:0000313" key="7">
    <source>
        <dbReference type="Proteomes" id="UP000281094"/>
    </source>
</evidence>
<evidence type="ECO:0000259" key="5">
    <source>
        <dbReference type="PROSITE" id="PS50893"/>
    </source>
</evidence>
<keyword evidence="3" id="KW-0547">Nucleotide-binding</keyword>
<dbReference type="PROSITE" id="PS00211">
    <property type="entry name" value="ABC_TRANSPORTER_1"/>
    <property type="match status" value="1"/>
</dbReference>
<gene>
    <name evidence="6" type="ORF">D8780_07735</name>
</gene>
<dbReference type="InterPro" id="IPR050095">
    <property type="entry name" value="ECF_ABC_transporter_ATP-bd"/>
</dbReference>
<comment type="similarity">
    <text evidence="1">Belongs to the ABC transporter superfamily.</text>
</comment>
<keyword evidence="4 6" id="KW-0067">ATP-binding</keyword>
<comment type="caution">
    <text evidence="6">The sequence shown here is derived from an EMBL/GenBank/DDBJ whole genome shotgun (WGS) entry which is preliminary data.</text>
</comment>
<dbReference type="GO" id="GO:0016887">
    <property type="term" value="F:ATP hydrolysis activity"/>
    <property type="evidence" value="ECO:0007669"/>
    <property type="project" value="InterPro"/>
</dbReference>
<evidence type="ECO:0000256" key="4">
    <source>
        <dbReference type="ARBA" id="ARBA00022840"/>
    </source>
</evidence>
<evidence type="ECO:0000256" key="3">
    <source>
        <dbReference type="ARBA" id="ARBA00022741"/>
    </source>
</evidence>
<dbReference type="CDD" id="cd03225">
    <property type="entry name" value="ABC_cobalt_CbiO_domain1"/>
    <property type="match status" value="1"/>
</dbReference>
<dbReference type="Gene3D" id="3.40.50.300">
    <property type="entry name" value="P-loop containing nucleotide triphosphate hydrolases"/>
    <property type="match status" value="1"/>
</dbReference>